<evidence type="ECO:0000313" key="2">
    <source>
        <dbReference type="EMBL" id="QTE03399.1"/>
    </source>
</evidence>
<dbReference type="EMBL" id="MW182773">
    <property type="protein sequence ID" value="QTE03399.1"/>
    <property type="molecule type" value="Genomic_DNA"/>
</dbReference>
<evidence type="ECO:0000256" key="1">
    <source>
        <dbReference type="SAM" id="MobiDB-lite"/>
    </source>
</evidence>
<name>A0A8A4XCJ7_9VIRU</name>
<protein>
    <submittedName>
        <fullName evidence="2">Uncharacterized protein</fullName>
    </submittedName>
</protein>
<accession>A0A8A4XCJ7</accession>
<reference evidence="2" key="1">
    <citation type="submission" date="2020-10" db="EMBL/GenBank/DDBJ databases">
        <title>CRESS DNA virus dark matter in the feces of wild birds.</title>
        <authorList>
            <person name="Yang S."/>
            <person name="Zhang W."/>
        </authorList>
    </citation>
    <scope>NUCLEOTIDE SEQUENCE</scope>
    <source>
        <strain evidence="2">Par76usv7</strain>
    </source>
</reference>
<proteinExistence type="predicted"/>
<sequence>MPVYYEYYQYVSSDSDSECGDEMSKTRTGTELGPPLPDGPIDDGGTPNTGSEAWDGTTLVVDSGFNPNYIQAYIGKPRGFTPRNAQGYQNGVAGYTGPIYGGIQTLQIDTIASVPSVTNHSPGGIGWITSAAWASATWDGTPYDVTGKTKAQICNWVFPTSNTMRGLRQLYESAPPFADPRNPTWGEIDFWNIKVVNHFRALFGIGPITPSQRLYNEAQWATERRWSTKWNAYPATSALTYGPCPNANVHCGATFIPNLSDQNWLLPGNPGATVGTSTMVRESTNEALGGVNTNIPWSIKLARALSVFLCYEGLVGHTGPFLRRQKIGMIFHNLGDGTTQIRFKFGGTYTAFAGS</sequence>
<feature type="region of interest" description="Disordered" evidence="1">
    <location>
        <begin position="14"/>
        <end position="52"/>
    </location>
</feature>
<organism evidence="2">
    <name type="scientific">Nandayus nenday CRESS-DNA-virus sp</name>
    <dbReference type="NCBI Taxonomy" id="2815047"/>
    <lineage>
        <taxon>Viruses</taxon>
        <taxon>Monodnaviria</taxon>
        <taxon>Shotokuvirae</taxon>
        <taxon>Cressdnaviricota</taxon>
    </lineage>
</organism>